<proteinExistence type="predicted"/>
<sequence>MHTEGTGLEPADWPERPRSRPPVEWDPDLDRDQRDELSGFAVASLVFGLIGGLLFSLVFGVAALVKIKQTGQRGKGLAVAGLVLTGVWLVVIALVYGVNRYVAHRAQDMVSLQIGQCFDPPAADGDDAFVPGPITTLPCTQPHRAEMAGWLSFAERPGGDVGGYPGAAALVQRAETGCPLLTRNHVLDPLSLPPDVHPRWYVPRDSEWVRGSHDITCLLVADRSPLSRPLRENAAVVNADQLRFLLAIRDCAELTTRIDALRAGGPSADLGKATKEIALSWSNMELELRVGPWPSAAQPAMDQLIADVAAARPLWQEAAAATGDDDLRDRVQRARQLGSPEHILAARRALRLSTTQGEPLPGS</sequence>
<name>A0A239AKR4_9ACTN</name>
<dbReference type="EMBL" id="FZNR01000007">
    <property type="protein sequence ID" value="SNR95523.1"/>
    <property type="molecule type" value="Genomic_DNA"/>
</dbReference>
<evidence type="ECO:0000256" key="1">
    <source>
        <dbReference type="SAM" id="MobiDB-lite"/>
    </source>
</evidence>
<dbReference type="Proteomes" id="UP000198415">
    <property type="component" value="Unassembled WGS sequence"/>
</dbReference>
<feature type="transmembrane region" description="Helical" evidence="2">
    <location>
        <begin position="40"/>
        <end position="65"/>
    </location>
</feature>
<accession>A0A239AKR4</accession>
<keyword evidence="5" id="KW-1185">Reference proteome</keyword>
<evidence type="ECO:0000313" key="5">
    <source>
        <dbReference type="Proteomes" id="UP000198415"/>
    </source>
</evidence>
<dbReference type="AlphaFoldDB" id="A0A239AKR4"/>
<protein>
    <recommendedName>
        <fullName evidence="3">DUF4190 domain-containing protein</fullName>
    </recommendedName>
</protein>
<feature type="region of interest" description="Disordered" evidence="1">
    <location>
        <begin position="1"/>
        <end position="29"/>
    </location>
</feature>
<keyword evidence="2" id="KW-0812">Transmembrane</keyword>
<evidence type="ECO:0000259" key="3">
    <source>
        <dbReference type="Pfam" id="PF13828"/>
    </source>
</evidence>
<evidence type="ECO:0000256" key="2">
    <source>
        <dbReference type="SAM" id="Phobius"/>
    </source>
</evidence>
<gene>
    <name evidence="4" type="ORF">SAMN06264365_107376</name>
</gene>
<reference evidence="4 5" key="1">
    <citation type="submission" date="2017-06" db="EMBL/GenBank/DDBJ databases">
        <authorList>
            <person name="Kim H.J."/>
            <person name="Triplett B.A."/>
        </authorList>
    </citation>
    <scope>NUCLEOTIDE SEQUENCE [LARGE SCALE GENOMIC DNA]</scope>
    <source>
        <strain evidence="4 5">DSM 43151</strain>
    </source>
</reference>
<feature type="compositionally biased region" description="Basic and acidic residues" evidence="1">
    <location>
        <begin position="13"/>
        <end position="29"/>
    </location>
</feature>
<feature type="transmembrane region" description="Helical" evidence="2">
    <location>
        <begin position="77"/>
        <end position="98"/>
    </location>
</feature>
<dbReference type="RefSeq" id="WP_179277211.1">
    <property type="nucleotide sequence ID" value="NZ_BOMU01000120.1"/>
</dbReference>
<organism evidence="4 5">
    <name type="scientific">Actinoplanes regularis</name>
    <dbReference type="NCBI Taxonomy" id="52697"/>
    <lineage>
        <taxon>Bacteria</taxon>
        <taxon>Bacillati</taxon>
        <taxon>Actinomycetota</taxon>
        <taxon>Actinomycetes</taxon>
        <taxon>Micromonosporales</taxon>
        <taxon>Micromonosporaceae</taxon>
        <taxon>Actinoplanes</taxon>
    </lineage>
</organism>
<evidence type="ECO:0000313" key="4">
    <source>
        <dbReference type="EMBL" id="SNR95523.1"/>
    </source>
</evidence>
<dbReference type="Pfam" id="PF13828">
    <property type="entry name" value="DUF4190"/>
    <property type="match status" value="1"/>
</dbReference>
<dbReference type="InterPro" id="IPR025241">
    <property type="entry name" value="DUF4190"/>
</dbReference>
<keyword evidence="2" id="KW-1133">Transmembrane helix</keyword>
<feature type="domain" description="DUF4190" evidence="3">
    <location>
        <begin position="41"/>
        <end position="94"/>
    </location>
</feature>
<keyword evidence="2" id="KW-0472">Membrane</keyword>